<dbReference type="InterPro" id="IPR036291">
    <property type="entry name" value="NAD(P)-bd_dom_sf"/>
</dbReference>
<dbReference type="AlphaFoldDB" id="A0A6P2CV32"/>
<evidence type="ECO:0008006" key="4">
    <source>
        <dbReference type="Google" id="ProtNLM"/>
    </source>
</evidence>
<dbReference type="Gene3D" id="3.40.50.720">
    <property type="entry name" value="NAD(P)-binding Rossmann-like Domain"/>
    <property type="match status" value="1"/>
</dbReference>
<dbReference type="Pfam" id="PF00106">
    <property type="entry name" value="adh_short"/>
    <property type="match status" value="1"/>
</dbReference>
<name>A0A6P2CV32_9BACT</name>
<dbReference type="RefSeq" id="WP_162666028.1">
    <property type="nucleotide sequence ID" value="NZ_LR593886.1"/>
</dbReference>
<dbReference type="PANTHER" id="PTHR45267:SF2">
    <property type="entry name" value="NADPH-DEPENDENT PTERIN ALDEHYDE REDUCTASE"/>
    <property type="match status" value="1"/>
</dbReference>
<dbReference type="PROSITE" id="PS00061">
    <property type="entry name" value="ADH_SHORT"/>
    <property type="match status" value="1"/>
</dbReference>
<dbReference type="PRINTS" id="PR00081">
    <property type="entry name" value="GDHRDH"/>
</dbReference>
<evidence type="ECO:0000313" key="3">
    <source>
        <dbReference type="Proteomes" id="UP000464178"/>
    </source>
</evidence>
<protein>
    <recommendedName>
        <fullName evidence="4">Oxidoreductase</fullName>
    </recommendedName>
</protein>
<dbReference type="InterPro" id="IPR053241">
    <property type="entry name" value="NADPH_pterin_aldehyde_rdct"/>
</dbReference>
<dbReference type="KEGG" id="gms:SOIL9_67520"/>
<dbReference type="GO" id="GO:0005829">
    <property type="term" value="C:cytosol"/>
    <property type="evidence" value="ECO:0007669"/>
    <property type="project" value="TreeGrafter"/>
</dbReference>
<keyword evidence="3" id="KW-1185">Reference proteome</keyword>
<dbReference type="EMBL" id="LR593886">
    <property type="protein sequence ID" value="VTR90962.1"/>
    <property type="molecule type" value="Genomic_DNA"/>
</dbReference>
<dbReference type="PROSITE" id="PS51257">
    <property type="entry name" value="PROKAR_LIPOPROTEIN"/>
    <property type="match status" value="1"/>
</dbReference>
<dbReference type="PANTHER" id="PTHR45267">
    <property type="match status" value="1"/>
</dbReference>
<organism evidence="2 3">
    <name type="scientific">Gemmata massiliana</name>
    <dbReference type="NCBI Taxonomy" id="1210884"/>
    <lineage>
        <taxon>Bacteria</taxon>
        <taxon>Pseudomonadati</taxon>
        <taxon>Planctomycetota</taxon>
        <taxon>Planctomycetia</taxon>
        <taxon>Gemmatales</taxon>
        <taxon>Gemmataceae</taxon>
        <taxon>Gemmata</taxon>
    </lineage>
</organism>
<dbReference type="PRINTS" id="PR00080">
    <property type="entry name" value="SDRFAMILY"/>
</dbReference>
<dbReference type="InterPro" id="IPR020904">
    <property type="entry name" value="Sc_DH/Rdtase_CS"/>
</dbReference>
<dbReference type="Proteomes" id="UP000464178">
    <property type="component" value="Chromosome"/>
</dbReference>
<sequence length="226" mass="23794">MSKTIVITGATRGLGRALVSAFAAAGHTVIGCGRSDGHVRALRTEFPTPHAFKQVDVTDANAVSSWAHEVLSQFSPPDLLINNAALMNTPAPLWKVPADEFHSLVDVNVKGIFHVIRAFVPAMVARKAGVIVNLSSGWGRSTAPDVAPYCATKYAVEGLTLALAQELPNGMAAVPLNPGIIDTDMLRLAFAGGASSYPKPDAWAKRAAPFLLNLSAKDNGRPMTVS</sequence>
<comment type="similarity">
    <text evidence="1">Belongs to the short-chain dehydrogenases/reductases (SDR) family.</text>
</comment>
<evidence type="ECO:0000313" key="2">
    <source>
        <dbReference type="EMBL" id="VTR90962.1"/>
    </source>
</evidence>
<reference evidence="2 3" key="1">
    <citation type="submission" date="2019-05" db="EMBL/GenBank/DDBJ databases">
        <authorList>
            <consortium name="Science for Life Laboratories"/>
        </authorList>
    </citation>
    <scope>NUCLEOTIDE SEQUENCE [LARGE SCALE GENOMIC DNA]</scope>
    <source>
        <strain evidence="2">Soil9</strain>
    </source>
</reference>
<dbReference type="InterPro" id="IPR002347">
    <property type="entry name" value="SDR_fam"/>
</dbReference>
<gene>
    <name evidence="2" type="ORF">SOIL9_67520</name>
</gene>
<proteinExistence type="inferred from homology"/>
<evidence type="ECO:0000256" key="1">
    <source>
        <dbReference type="RuleBase" id="RU000363"/>
    </source>
</evidence>
<dbReference type="GO" id="GO:0016616">
    <property type="term" value="F:oxidoreductase activity, acting on the CH-OH group of donors, NAD or NADP as acceptor"/>
    <property type="evidence" value="ECO:0007669"/>
    <property type="project" value="TreeGrafter"/>
</dbReference>
<dbReference type="SUPFAM" id="SSF51735">
    <property type="entry name" value="NAD(P)-binding Rossmann-fold domains"/>
    <property type="match status" value="1"/>
</dbReference>
<accession>A0A6P2CV32</accession>